<name>A0AAV1H5X0_XYRNO</name>
<keyword evidence="2" id="KW-1185">Reference proteome</keyword>
<evidence type="ECO:0000313" key="2">
    <source>
        <dbReference type="Proteomes" id="UP001178508"/>
    </source>
</evidence>
<sequence>MCLSSPLHLYTVKSYNVSLLSPEIHKTHCCVPSPSPLSFVSSLQTLISCDTMHHGPSLCMDCVPPAQTSGGRASVTLCLNALLQVKVVGPHKRYPKAKIQIFNF</sequence>
<dbReference type="AlphaFoldDB" id="A0AAV1H5X0"/>
<accession>A0AAV1H5X0</accession>
<gene>
    <name evidence="1" type="ORF">XNOV1_A041803</name>
</gene>
<organism evidence="1 2">
    <name type="scientific">Xyrichtys novacula</name>
    <name type="common">Pearly razorfish</name>
    <name type="synonym">Hemipteronotus novacula</name>
    <dbReference type="NCBI Taxonomy" id="13765"/>
    <lineage>
        <taxon>Eukaryota</taxon>
        <taxon>Metazoa</taxon>
        <taxon>Chordata</taxon>
        <taxon>Craniata</taxon>
        <taxon>Vertebrata</taxon>
        <taxon>Euteleostomi</taxon>
        <taxon>Actinopterygii</taxon>
        <taxon>Neopterygii</taxon>
        <taxon>Teleostei</taxon>
        <taxon>Neoteleostei</taxon>
        <taxon>Acanthomorphata</taxon>
        <taxon>Eupercaria</taxon>
        <taxon>Labriformes</taxon>
        <taxon>Labridae</taxon>
        <taxon>Xyrichtys</taxon>
    </lineage>
</organism>
<dbReference type="EMBL" id="OY660881">
    <property type="protein sequence ID" value="CAJ1079622.1"/>
    <property type="molecule type" value="Genomic_DNA"/>
</dbReference>
<dbReference type="Proteomes" id="UP001178508">
    <property type="component" value="Chromosome 18"/>
</dbReference>
<reference evidence="1" key="1">
    <citation type="submission" date="2023-08" db="EMBL/GenBank/DDBJ databases">
        <authorList>
            <person name="Alioto T."/>
            <person name="Alioto T."/>
            <person name="Gomez Garrido J."/>
        </authorList>
    </citation>
    <scope>NUCLEOTIDE SEQUENCE</scope>
</reference>
<protein>
    <submittedName>
        <fullName evidence="1">Uncharacterized protein</fullName>
    </submittedName>
</protein>
<evidence type="ECO:0000313" key="1">
    <source>
        <dbReference type="EMBL" id="CAJ1079622.1"/>
    </source>
</evidence>
<proteinExistence type="predicted"/>